<accession>A0ABU8H9I1</accession>
<dbReference type="EMBL" id="JBBAXC010000001">
    <property type="protein sequence ID" value="MEI5905817.1"/>
    <property type="molecule type" value="Genomic_DNA"/>
</dbReference>
<gene>
    <name evidence="2" type="primary">vrrA</name>
    <name evidence="2" type="ORF">WAK64_01890</name>
</gene>
<organism evidence="2 3">
    <name type="scientific">Bacillus spongiae</name>
    <dbReference type="NCBI Taxonomy" id="2683610"/>
    <lineage>
        <taxon>Bacteria</taxon>
        <taxon>Bacillati</taxon>
        <taxon>Bacillota</taxon>
        <taxon>Bacilli</taxon>
        <taxon>Bacillales</taxon>
        <taxon>Bacillaceae</taxon>
        <taxon>Bacillus</taxon>
    </lineage>
</organism>
<dbReference type="InterPro" id="IPR025571">
    <property type="entry name" value="YqfQ"/>
</dbReference>
<feature type="compositionally biased region" description="Basic residues" evidence="1">
    <location>
        <begin position="209"/>
        <end position="223"/>
    </location>
</feature>
<feature type="region of interest" description="Disordered" evidence="1">
    <location>
        <begin position="1"/>
        <end position="32"/>
    </location>
</feature>
<evidence type="ECO:0000313" key="3">
    <source>
        <dbReference type="Proteomes" id="UP001312865"/>
    </source>
</evidence>
<evidence type="ECO:0000256" key="1">
    <source>
        <dbReference type="SAM" id="MobiDB-lite"/>
    </source>
</evidence>
<dbReference type="Proteomes" id="UP001312865">
    <property type="component" value="Unassembled WGS sequence"/>
</dbReference>
<protein>
    <submittedName>
        <fullName evidence="2">VrrA/YqfQ family protein</fullName>
    </submittedName>
</protein>
<reference evidence="2 3" key="1">
    <citation type="journal article" date="2018" name="J. Microbiol.">
        <title>Bacillus spongiae sp. nov., isolated from sponge of Jeju Island.</title>
        <authorList>
            <person name="Lee G.E."/>
            <person name="Im W.T."/>
            <person name="Park J.S."/>
        </authorList>
    </citation>
    <scope>NUCLEOTIDE SEQUENCE [LARGE SCALE GENOMIC DNA]</scope>
    <source>
        <strain evidence="2 3">135PIL107-10</strain>
    </source>
</reference>
<feature type="compositionally biased region" description="Basic and acidic residues" evidence="1">
    <location>
        <begin position="228"/>
        <end position="238"/>
    </location>
</feature>
<feature type="compositionally biased region" description="Acidic residues" evidence="1">
    <location>
        <begin position="162"/>
        <end position="199"/>
    </location>
</feature>
<feature type="region of interest" description="Disordered" evidence="1">
    <location>
        <begin position="162"/>
        <end position="245"/>
    </location>
</feature>
<comment type="caution">
    <text evidence="2">The sequence shown here is derived from an EMBL/GenBank/DDBJ whole genome shotgun (WGS) entry which is preliminary data.</text>
</comment>
<sequence>MPPPRNPFTSSLFQMGARRGGGLPSSLGRFSSQMAPRGFGERILSGQNSIPVRGAQSGGGNSGGILSRLFQRGNPAMNANNIATGFERTAAQVGSGGGNSGGLLRGLLQPGGVNSMLSNTQQVLQTAQQVGPMIQQIQQYGPLIKNIPAMWQLYRGLKDVDLEDSEEETEEETEETTDDEEESEESVEEADDEEEEIIVEEAKSTGKQGSKKKTKKTTKKKKTSSNSQDKKAEPEKGPSKPKLYI</sequence>
<dbReference type="RefSeq" id="WP_336585221.1">
    <property type="nucleotide sequence ID" value="NZ_JBBAXC010000001.1"/>
</dbReference>
<keyword evidence="3" id="KW-1185">Reference proteome</keyword>
<dbReference type="Pfam" id="PF14181">
    <property type="entry name" value="YqfQ"/>
    <property type="match status" value="1"/>
</dbReference>
<proteinExistence type="predicted"/>
<name>A0ABU8H9I1_9BACI</name>
<evidence type="ECO:0000313" key="2">
    <source>
        <dbReference type="EMBL" id="MEI5905817.1"/>
    </source>
</evidence>